<gene>
    <name evidence="2" type="ORF">HRR80_001521</name>
</gene>
<dbReference type="Proteomes" id="UP001161757">
    <property type="component" value="Unassembled WGS sequence"/>
</dbReference>
<evidence type="ECO:0000256" key="1">
    <source>
        <dbReference type="SAM" id="MobiDB-lite"/>
    </source>
</evidence>
<sequence length="239" mass="26994">MDQQEIQLFHNLLYELIVTLKEPELGGLNADIAVDIVLEMERRLRNHHSQQERHGLELEEAKTRVAEKSKQLAEVRRLKRARSHINNQLKALLGPQSSDNNSNLSAGGKGTAKTGLTHKRGASWLENPSSRDDERSYRKKYKQQSPTIKMEDAPEAGPVRKKGKMEPPPVKRENVPGTDPAPESPSAHCLACSHTWKQRPPRSLICPHCNSDFVILLFDPWQSEDRGSAYRSSAPRTKD</sequence>
<accession>A0AAN6F068</accession>
<feature type="region of interest" description="Disordered" evidence="1">
    <location>
        <begin position="90"/>
        <end position="186"/>
    </location>
</feature>
<comment type="caution">
    <text evidence="2">The sequence shown here is derived from an EMBL/GenBank/DDBJ whole genome shotgun (WGS) entry which is preliminary data.</text>
</comment>
<feature type="compositionally biased region" description="Polar residues" evidence="1">
    <location>
        <begin position="90"/>
        <end position="105"/>
    </location>
</feature>
<protein>
    <submittedName>
        <fullName evidence="2">Uncharacterized protein</fullName>
    </submittedName>
</protein>
<evidence type="ECO:0000313" key="2">
    <source>
        <dbReference type="EMBL" id="KAJ8994822.1"/>
    </source>
</evidence>
<proteinExistence type="predicted"/>
<reference evidence="2" key="1">
    <citation type="submission" date="2023-01" db="EMBL/GenBank/DDBJ databases">
        <title>Exophiala dermititidis isolated from Cystic Fibrosis Patient.</title>
        <authorList>
            <person name="Kurbessoian T."/>
            <person name="Crocker A."/>
            <person name="Murante D."/>
            <person name="Hogan D.A."/>
            <person name="Stajich J.E."/>
        </authorList>
    </citation>
    <scope>NUCLEOTIDE SEQUENCE</scope>
    <source>
        <strain evidence="2">Ex8</strain>
    </source>
</reference>
<evidence type="ECO:0000313" key="3">
    <source>
        <dbReference type="Proteomes" id="UP001161757"/>
    </source>
</evidence>
<name>A0AAN6F068_EXODE</name>
<dbReference type="EMBL" id="JAJGCB010000002">
    <property type="protein sequence ID" value="KAJ8994822.1"/>
    <property type="molecule type" value="Genomic_DNA"/>
</dbReference>
<dbReference type="AlphaFoldDB" id="A0AAN6F068"/>
<organism evidence="2 3">
    <name type="scientific">Exophiala dermatitidis</name>
    <name type="common">Black yeast-like fungus</name>
    <name type="synonym">Wangiella dermatitidis</name>
    <dbReference type="NCBI Taxonomy" id="5970"/>
    <lineage>
        <taxon>Eukaryota</taxon>
        <taxon>Fungi</taxon>
        <taxon>Dikarya</taxon>
        <taxon>Ascomycota</taxon>
        <taxon>Pezizomycotina</taxon>
        <taxon>Eurotiomycetes</taxon>
        <taxon>Chaetothyriomycetidae</taxon>
        <taxon>Chaetothyriales</taxon>
        <taxon>Herpotrichiellaceae</taxon>
        <taxon>Exophiala</taxon>
    </lineage>
</organism>